<accession>A0A2S9XDH4</accession>
<feature type="region of interest" description="Disordered" evidence="1">
    <location>
        <begin position="134"/>
        <end position="168"/>
    </location>
</feature>
<dbReference type="RefSeq" id="WP_146156263.1">
    <property type="nucleotide sequence ID" value="NZ_PVNK01000263.1"/>
</dbReference>
<feature type="compositionally biased region" description="Acidic residues" evidence="1">
    <location>
        <begin position="141"/>
        <end position="159"/>
    </location>
</feature>
<dbReference type="Proteomes" id="UP000237968">
    <property type="component" value="Unassembled WGS sequence"/>
</dbReference>
<keyword evidence="3" id="KW-1185">Reference proteome</keyword>
<reference evidence="2 3" key="1">
    <citation type="submission" date="2018-03" db="EMBL/GenBank/DDBJ databases">
        <title>Draft Genome Sequences of the Obligatory Marine Myxobacteria Enhygromyxa salina SWB005.</title>
        <authorList>
            <person name="Poehlein A."/>
            <person name="Moghaddam J.A."/>
            <person name="Harms H."/>
            <person name="Alanjari M."/>
            <person name="Koenig G.M."/>
            <person name="Daniel R."/>
            <person name="Schaeberle T.F."/>
        </authorList>
    </citation>
    <scope>NUCLEOTIDE SEQUENCE [LARGE SCALE GENOMIC DNA]</scope>
    <source>
        <strain evidence="2 3">SWB005</strain>
    </source>
</reference>
<sequence>MYTRKTSALLGLSLLAFGCGLEPVGEDGGDGEDIPPAVQQAFDESCATSAGCHAVGSSLVVLEAPESGQILTSTSSSGGGPFVTLGDLEASYIAQKILGGPTVAGATMPPSPQSDNDDLNQAIIIGWIAGVPIEDGGTGDGDGDGDSDAGDGDTGDGDGDPAPTCYIEAPIPAMPSFETDIWPIVENRCGVAGCHADLSGPLMPDAITTYDNLVDIPAGAAALDFVEPMSPDSSYLWHKLTGTQATVMGGSGSTMPFGSSMCSIELQAVYAWITTGAEL</sequence>
<protein>
    <recommendedName>
        <fullName evidence="4">Cytochrome c domain-containing protein</fullName>
    </recommendedName>
</protein>
<dbReference type="PROSITE" id="PS51257">
    <property type="entry name" value="PROKAR_LIPOPROTEIN"/>
    <property type="match status" value="1"/>
</dbReference>
<evidence type="ECO:0000256" key="1">
    <source>
        <dbReference type="SAM" id="MobiDB-lite"/>
    </source>
</evidence>
<name>A0A2S9XDH4_9BACT</name>
<dbReference type="EMBL" id="PVNK01000263">
    <property type="protein sequence ID" value="PRP90914.1"/>
    <property type="molecule type" value="Genomic_DNA"/>
</dbReference>
<gene>
    <name evidence="2" type="ORF">ENSA5_59890</name>
</gene>
<dbReference type="AlphaFoldDB" id="A0A2S9XDH4"/>
<evidence type="ECO:0000313" key="3">
    <source>
        <dbReference type="Proteomes" id="UP000237968"/>
    </source>
</evidence>
<dbReference type="OrthoDB" id="9809746at2"/>
<proteinExistence type="predicted"/>
<evidence type="ECO:0008006" key="4">
    <source>
        <dbReference type="Google" id="ProtNLM"/>
    </source>
</evidence>
<comment type="caution">
    <text evidence="2">The sequence shown here is derived from an EMBL/GenBank/DDBJ whole genome shotgun (WGS) entry which is preliminary data.</text>
</comment>
<organism evidence="2 3">
    <name type="scientific">Enhygromyxa salina</name>
    <dbReference type="NCBI Taxonomy" id="215803"/>
    <lineage>
        <taxon>Bacteria</taxon>
        <taxon>Pseudomonadati</taxon>
        <taxon>Myxococcota</taxon>
        <taxon>Polyangia</taxon>
        <taxon>Nannocystales</taxon>
        <taxon>Nannocystaceae</taxon>
        <taxon>Enhygromyxa</taxon>
    </lineage>
</organism>
<evidence type="ECO:0000313" key="2">
    <source>
        <dbReference type="EMBL" id="PRP90914.1"/>
    </source>
</evidence>